<dbReference type="AlphaFoldDB" id="A0AAW9HN88"/>
<organism evidence="2 5">
    <name type="scientific">Actinotignum timonense</name>
    <dbReference type="NCBI Taxonomy" id="1870995"/>
    <lineage>
        <taxon>Bacteria</taxon>
        <taxon>Bacillati</taxon>
        <taxon>Actinomycetota</taxon>
        <taxon>Actinomycetes</taxon>
        <taxon>Actinomycetales</taxon>
        <taxon>Actinomycetaceae</taxon>
        <taxon>Actinotignum</taxon>
    </lineage>
</organism>
<evidence type="ECO:0000313" key="4">
    <source>
        <dbReference type="Proteomes" id="UP001284901"/>
    </source>
</evidence>
<keyword evidence="1" id="KW-0812">Transmembrane</keyword>
<dbReference type="Gene3D" id="1.10.1780.10">
    <property type="entry name" value="Clp, N-terminal domain"/>
    <property type="match status" value="1"/>
</dbReference>
<dbReference type="GeneID" id="92813456"/>
<dbReference type="Proteomes" id="UP001284901">
    <property type="component" value="Unassembled WGS sequence"/>
</dbReference>
<dbReference type="InterPro" id="IPR036628">
    <property type="entry name" value="Clp_N_dom_sf"/>
</dbReference>
<evidence type="ECO:0000313" key="5">
    <source>
        <dbReference type="Proteomes" id="UP001288320"/>
    </source>
</evidence>
<gene>
    <name evidence="2" type="ORF">R6G74_06160</name>
    <name evidence="3" type="ORF">R6P33_02210</name>
</gene>
<keyword evidence="4" id="KW-1185">Reference proteome</keyword>
<evidence type="ECO:0008006" key="6">
    <source>
        <dbReference type="Google" id="ProtNLM"/>
    </source>
</evidence>
<feature type="transmembrane region" description="Helical" evidence="1">
    <location>
        <begin position="275"/>
        <end position="294"/>
    </location>
</feature>
<name>A0AAW9HN88_9ACTO</name>
<evidence type="ECO:0000256" key="1">
    <source>
        <dbReference type="SAM" id="Phobius"/>
    </source>
</evidence>
<dbReference type="EMBL" id="JAWNFY010000004">
    <property type="protein sequence ID" value="MDY5145838.1"/>
    <property type="molecule type" value="Genomic_DNA"/>
</dbReference>
<evidence type="ECO:0000313" key="3">
    <source>
        <dbReference type="EMBL" id="MDY5145838.1"/>
    </source>
</evidence>
<protein>
    <recommendedName>
        <fullName evidence="6">LysR family transcriptional regulator</fullName>
    </recommendedName>
</protein>
<evidence type="ECO:0000313" key="2">
    <source>
        <dbReference type="EMBL" id="MDY5140892.1"/>
    </source>
</evidence>
<dbReference type="RefSeq" id="WP_087070008.1">
    <property type="nucleotide sequence ID" value="NZ_CAUPFC010000018.1"/>
</dbReference>
<reference evidence="2 4" key="1">
    <citation type="submission" date="2023-10" db="EMBL/GenBank/DDBJ databases">
        <title>Whole Genome based description of the genera Actinobaculum and Actinotignum reveals a complex phylogenetic relationship within the species included in the genus Actinotignum.</title>
        <authorList>
            <person name="Jensen C.S."/>
            <person name="Dargis R."/>
            <person name="Kemp M."/>
            <person name="Christensen J.J."/>
        </authorList>
    </citation>
    <scope>NUCLEOTIDE SEQUENCE</scope>
    <source>
        <strain evidence="3 4">SLA_B089</strain>
        <strain evidence="2">SLA_B245</strain>
    </source>
</reference>
<accession>A0AAW9HN88</accession>
<comment type="caution">
    <text evidence="2">The sequence shown here is derived from an EMBL/GenBank/DDBJ whole genome shotgun (WGS) entry which is preliminary data.</text>
</comment>
<dbReference type="Proteomes" id="UP001288320">
    <property type="component" value="Unassembled WGS sequence"/>
</dbReference>
<keyword evidence="1" id="KW-0472">Membrane</keyword>
<proteinExistence type="predicted"/>
<sequence>MKLPSRAALRLIQNSDFEARRAWREEISLVDVFLAILSCGGSASRVCARAGLTLRVAREHANQLHAERLEEFGLPPVPLRERTYAEVHDDTTEISTPGDLQKFLSGKFPGNDYHCGVAVRLLRDEASCRAIVERAGINIEQLIATLEIAEPLTQPRRIKRTAQLRIYLPTNARKIRECAASAEFAVENFNNAARPRWRLRYMGSEGQPTVWELSELPRLSGARKPAQDDSRFMPQFHRFTLLAEDDPEAASSATGEGCFVTLTQSIGKSGLLSRIFFRILLGAVIIAFPANYLADWVAQSE</sequence>
<keyword evidence="1" id="KW-1133">Transmembrane helix</keyword>
<dbReference type="EMBL" id="JAWNFV010000012">
    <property type="protein sequence ID" value="MDY5140892.1"/>
    <property type="molecule type" value="Genomic_DNA"/>
</dbReference>